<name>A0ABP1PY28_9HEXA</name>
<evidence type="ECO:0000313" key="3">
    <source>
        <dbReference type="Proteomes" id="UP001642540"/>
    </source>
</evidence>
<proteinExistence type="predicted"/>
<feature type="signal peptide" evidence="1">
    <location>
        <begin position="1"/>
        <end position="22"/>
    </location>
</feature>
<organism evidence="2 3">
    <name type="scientific">Orchesella dallaii</name>
    <dbReference type="NCBI Taxonomy" id="48710"/>
    <lineage>
        <taxon>Eukaryota</taxon>
        <taxon>Metazoa</taxon>
        <taxon>Ecdysozoa</taxon>
        <taxon>Arthropoda</taxon>
        <taxon>Hexapoda</taxon>
        <taxon>Collembola</taxon>
        <taxon>Entomobryomorpha</taxon>
        <taxon>Entomobryoidea</taxon>
        <taxon>Orchesellidae</taxon>
        <taxon>Orchesellinae</taxon>
        <taxon>Orchesella</taxon>
    </lineage>
</organism>
<dbReference type="EMBL" id="CAXLJM020000013">
    <property type="protein sequence ID" value="CAL8078481.1"/>
    <property type="molecule type" value="Genomic_DNA"/>
</dbReference>
<gene>
    <name evidence="2" type="ORF">ODALV1_LOCUS4109</name>
</gene>
<evidence type="ECO:0000256" key="1">
    <source>
        <dbReference type="SAM" id="SignalP"/>
    </source>
</evidence>
<feature type="chain" id="PRO_5046728532" evidence="1">
    <location>
        <begin position="23"/>
        <end position="138"/>
    </location>
</feature>
<evidence type="ECO:0000313" key="2">
    <source>
        <dbReference type="EMBL" id="CAL8078481.1"/>
    </source>
</evidence>
<accession>A0ABP1PY28</accession>
<dbReference type="Proteomes" id="UP001642540">
    <property type="component" value="Unassembled WGS sequence"/>
</dbReference>
<protein>
    <submittedName>
        <fullName evidence="2">Uncharacterized protein</fullName>
    </submittedName>
</protein>
<sequence length="138" mass="15466">MRIFLFATLLLLAHVAIDGGLGHPVLIGGNGIKIQQDDSASTVKGNSIFTNSNTNSIIAPLTTPFLFLMNKLQQDLQMPSTQPDHIDESDLSIQNARDALLNRQVDSHKRGKRAAYETWKHWFYSTVWPVFKGKRNFG</sequence>
<comment type="caution">
    <text evidence="2">The sequence shown here is derived from an EMBL/GenBank/DDBJ whole genome shotgun (WGS) entry which is preliminary data.</text>
</comment>
<keyword evidence="3" id="KW-1185">Reference proteome</keyword>
<reference evidence="2 3" key="1">
    <citation type="submission" date="2024-08" db="EMBL/GenBank/DDBJ databases">
        <authorList>
            <person name="Cucini C."/>
            <person name="Frati F."/>
        </authorList>
    </citation>
    <scope>NUCLEOTIDE SEQUENCE [LARGE SCALE GENOMIC DNA]</scope>
</reference>
<keyword evidence="1" id="KW-0732">Signal</keyword>